<sequence length="126" mass="14082">MLECPFAVDIWRASPLEWALLIAQNLVKSDFDCIIMLFWVIWKTMNAKLWGEVPNPNPMVDFLRVACSPSQSVSHGVPPRWSCPPTEQCLGGVGIIIKNAKGNFVGAAYRVFMEVFSPIQVEALVM</sequence>
<dbReference type="OrthoDB" id="1747175at2759"/>
<evidence type="ECO:0000313" key="1">
    <source>
        <dbReference type="EMBL" id="KAB2620830.1"/>
    </source>
</evidence>
<dbReference type="Proteomes" id="UP000327157">
    <property type="component" value="Unassembled WGS sequence"/>
</dbReference>
<evidence type="ECO:0008006" key="3">
    <source>
        <dbReference type="Google" id="ProtNLM"/>
    </source>
</evidence>
<gene>
    <name evidence="1" type="ORF">D8674_036511</name>
</gene>
<dbReference type="AlphaFoldDB" id="A0A5N5H637"/>
<protein>
    <recommendedName>
        <fullName evidence="3">RNase H type-1 domain-containing protein</fullName>
    </recommendedName>
</protein>
<name>A0A5N5H637_9ROSA</name>
<reference evidence="1 2" key="1">
    <citation type="submission" date="2019-09" db="EMBL/GenBank/DDBJ databases">
        <authorList>
            <person name="Ou C."/>
        </authorList>
    </citation>
    <scope>NUCLEOTIDE SEQUENCE [LARGE SCALE GENOMIC DNA]</scope>
    <source>
        <strain evidence="1">S2</strain>
        <tissue evidence="1">Leaf</tissue>
    </source>
</reference>
<organism evidence="1 2">
    <name type="scientific">Pyrus ussuriensis x Pyrus communis</name>
    <dbReference type="NCBI Taxonomy" id="2448454"/>
    <lineage>
        <taxon>Eukaryota</taxon>
        <taxon>Viridiplantae</taxon>
        <taxon>Streptophyta</taxon>
        <taxon>Embryophyta</taxon>
        <taxon>Tracheophyta</taxon>
        <taxon>Spermatophyta</taxon>
        <taxon>Magnoliopsida</taxon>
        <taxon>eudicotyledons</taxon>
        <taxon>Gunneridae</taxon>
        <taxon>Pentapetalae</taxon>
        <taxon>rosids</taxon>
        <taxon>fabids</taxon>
        <taxon>Rosales</taxon>
        <taxon>Rosaceae</taxon>
        <taxon>Amygdaloideae</taxon>
        <taxon>Maleae</taxon>
        <taxon>Pyrus</taxon>
    </lineage>
</organism>
<proteinExistence type="predicted"/>
<reference evidence="1 2" key="2">
    <citation type="submission" date="2019-11" db="EMBL/GenBank/DDBJ databases">
        <title>A de novo genome assembly of a pear dwarfing rootstock.</title>
        <authorList>
            <person name="Wang F."/>
            <person name="Wang J."/>
            <person name="Li S."/>
            <person name="Zhang Y."/>
            <person name="Fang M."/>
            <person name="Ma L."/>
            <person name="Zhao Y."/>
            <person name="Jiang S."/>
        </authorList>
    </citation>
    <scope>NUCLEOTIDE SEQUENCE [LARGE SCALE GENOMIC DNA]</scope>
    <source>
        <strain evidence="1">S2</strain>
        <tissue evidence="1">Leaf</tissue>
    </source>
</reference>
<accession>A0A5N5H637</accession>
<keyword evidence="2" id="KW-1185">Reference proteome</keyword>
<comment type="caution">
    <text evidence="1">The sequence shown here is derived from an EMBL/GenBank/DDBJ whole genome shotgun (WGS) entry which is preliminary data.</text>
</comment>
<dbReference type="EMBL" id="SMOL01000287">
    <property type="protein sequence ID" value="KAB2620830.1"/>
    <property type="molecule type" value="Genomic_DNA"/>
</dbReference>
<evidence type="ECO:0000313" key="2">
    <source>
        <dbReference type="Proteomes" id="UP000327157"/>
    </source>
</evidence>